<organism evidence="1 2">
    <name type="scientific">Rubritalea halochordaticola</name>
    <dbReference type="NCBI Taxonomy" id="714537"/>
    <lineage>
        <taxon>Bacteria</taxon>
        <taxon>Pseudomonadati</taxon>
        <taxon>Verrucomicrobiota</taxon>
        <taxon>Verrucomicrobiia</taxon>
        <taxon>Verrucomicrobiales</taxon>
        <taxon>Rubritaleaceae</taxon>
        <taxon>Rubritalea</taxon>
    </lineage>
</organism>
<gene>
    <name evidence="1" type="ORF">Rhal01_00491</name>
</gene>
<comment type="caution">
    <text evidence="1">The sequence shown here is derived from an EMBL/GenBank/DDBJ whole genome shotgun (WGS) entry which is preliminary data.</text>
</comment>
<dbReference type="Proteomes" id="UP001424741">
    <property type="component" value="Unassembled WGS sequence"/>
</dbReference>
<reference evidence="1 2" key="1">
    <citation type="submission" date="2024-02" db="EMBL/GenBank/DDBJ databases">
        <title>Rubritalea halochordaticola NBRC 107102.</title>
        <authorList>
            <person name="Ichikawa N."/>
            <person name="Katano-Makiyama Y."/>
            <person name="Hidaka K."/>
        </authorList>
    </citation>
    <scope>NUCLEOTIDE SEQUENCE [LARGE SCALE GENOMIC DNA]</scope>
    <source>
        <strain evidence="1 2">NBRC 107102</strain>
    </source>
</reference>
<dbReference type="EMBL" id="BAABRL010000001">
    <property type="protein sequence ID" value="GAA5494331.1"/>
    <property type="molecule type" value="Genomic_DNA"/>
</dbReference>
<evidence type="ECO:0000313" key="2">
    <source>
        <dbReference type="Proteomes" id="UP001424741"/>
    </source>
</evidence>
<proteinExistence type="predicted"/>
<evidence type="ECO:0000313" key="1">
    <source>
        <dbReference type="EMBL" id="GAA5494331.1"/>
    </source>
</evidence>
<sequence>MGGPVINMIFESGDRILLPVAVARDVKMLMRAVAGM</sequence>
<protein>
    <submittedName>
        <fullName evidence="1">Uncharacterized protein</fullName>
    </submittedName>
</protein>
<name>A0ABP9UZR4_9BACT</name>
<accession>A0ABP9UZR4</accession>
<keyword evidence="2" id="KW-1185">Reference proteome</keyword>